<name>A0A3M0A7J7_9GAMM</name>
<dbReference type="Proteomes" id="UP000267187">
    <property type="component" value="Unassembled WGS sequence"/>
</dbReference>
<evidence type="ECO:0000259" key="1">
    <source>
        <dbReference type="Pfam" id="PF19837"/>
    </source>
</evidence>
<sequence>MSNLVAIPSRFYTENEFWFFRTRESVNIGPFDTIEAARAGLNEYLSFAATNPKQFSKWFGPGRVA</sequence>
<keyword evidence="3" id="KW-1185">Reference proteome</keyword>
<proteinExistence type="predicted"/>
<feature type="domain" description="DUF6316" evidence="1">
    <location>
        <begin position="9"/>
        <end position="46"/>
    </location>
</feature>
<dbReference type="RefSeq" id="WP_211327598.1">
    <property type="nucleotide sequence ID" value="NZ_REFJ01000003.1"/>
</dbReference>
<reference evidence="2 3" key="1">
    <citation type="submission" date="2018-10" db="EMBL/GenBank/DDBJ databases">
        <title>Genomic Encyclopedia of Type Strains, Phase IV (KMG-IV): sequencing the most valuable type-strain genomes for metagenomic binning, comparative biology and taxonomic classification.</title>
        <authorList>
            <person name="Goeker M."/>
        </authorList>
    </citation>
    <scope>NUCLEOTIDE SEQUENCE [LARGE SCALE GENOMIC DNA]</scope>
    <source>
        <strain evidence="2 3">DSM 25080</strain>
    </source>
</reference>
<comment type="caution">
    <text evidence="2">The sequence shown here is derived from an EMBL/GenBank/DDBJ whole genome shotgun (WGS) entry which is preliminary data.</text>
</comment>
<dbReference type="InterPro" id="IPR045630">
    <property type="entry name" value="DUF6316"/>
</dbReference>
<evidence type="ECO:0000313" key="3">
    <source>
        <dbReference type="Proteomes" id="UP000267187"/>
    </source>
</evidence>
<protein>
    <recommendedName>
        <fullName evidence="1">DUF6316 domain-containing protein</fullName>
    </recommendedName>
</protein>
<gene>
    <name evidence="2" type="ORF">DFR27_1628</name>
</gene>
<accession>A0A3M0A7J7</accession>
<evidence type="ECO:0000313" key="2">
    <source>
        <dbReference type="EMBL" id="RMA80264.1"/>
    </source>
</evidence>
<dbReference type="Pfam" id="PF19837">
    <property type="entry name" value="DUF6316"/>
    <property type="match status" value="1"/>
</dbReference>
<organism evidence="2 3">
    <name type="scientific">Umboniibacter marinipuniceus</name>
    <dbReference type="NCBI Taxonomy" id="569599"/>
    <lineage>
        <taxon>Bacteria</taxon>
        <taxon>Pseudomonadati</taxon>
        <taxon>Pseudomonadota</taxon>
        <taxon>Gammaproteobacteria</taxon>
        <taxon>Cellvibrionales</taxon>
        <taxon>Cellvibrionaceae</taxon>
        <taxon>Umboniibacter</taxon>
    </lineage>
</organism>
<dbReference type="EMBL" id="REFJ01000003">
    <property type="protein sequence ID" value="RMA80264.1"/>
    <property type="molecule type" value="Genomic_DNA"/>
</dbReference>
<dbReference type="AlphaFoldDB" id="A0A3M0A7J7"/>